<dbReference type="RefSeq" id="WP_378036984.1">
    <property type="nucleotide sequence ID" value="NZ_JBHSIV010000015.1"/>
</dbReference>
<dbReference type="EMBL" id="JBHSIV010000015">
    <property type="protein sequence ID" value="MFC5063636.1"/>
    <property type="molecule type" value="Genomic_DNA"/>
</dbReference>
<evidence type="ECO:0000313" key="1">
    <source>
        <dbReference type="EMBL" id="MFC5063636.1"/>
    </source>
</evidence>
<evidence type="ECO:0008006" key="3">
    <source>
        <dbReference type="Google" id="ProtNLM"/>
    </source>
</evidence>
<dbReference type="PANTHER" id="PTHR40257:SF1">
    <property type="entry name" value="DUF1330 DOMAIN-CONTAINING PROTEIN"/>
    <property type="match status" value="1"/>
</dbReference>
<protein>
    <recommendedName>
        <fullName evidence="3">DUF1330 domain-containing protein</fullName>
    </recommendedName>
</protein>
<accession>A0ABV9YNW6</accession>
<organism evidence="1 2">
    <name type="scientific">Actinomycetospora atypica</name>
    <dbReference type="NCBI Taxonomy" id="1290095"/>
    <lineage>
        <taxon>Bacteria</taxon>
        <taxon>Bacillati</taxon>
        <taxon>Actinomycetota</taxon>
        <taxon>Actinomycetes</taxon>
        <taxon>Pseudonocardiales</taxon>
        <taxon>Pseudonocardiaceae</taxon>
        <taxon>Actinomycetospora</taxon>
    </lineage>
</organism>
<keyword evidence="2" id="KW-1185">Reference proteome</keyword>
<dbReference type="PANTHER" id="PTHR40257">
    <property type="match status" value="1"/>
</dbReference>
<dbReference type="SUPFAM" id="SSF54909">
    <property type="entry name" value="Dimeric alpha+beta barrel"/>
    <property type="match status" value="1"/>
</dbReference>
<proteinExistence type="predicted"/>
<reference evidence="2" key="1">
    <citation type="journal article" date="2019" name="Int. J. Syst. Evol. Microbiol.">
        <title>The Global Catalogue of Microorganisms (GCM) 10K type strain sequencing project: providing services to taxonomists for standard genome sequencing and annotation.</title>
        <authorList>
            <consortium name="The Broad Institute Genomics Platform"/>
            <consortium name="The Broad Institute Genome Sequencing Center for Infectious Disease"/>
            <person name="Wu L."/>
            <person name="Ma J."/>
        </authorList>
    </citation>
    <scope>NUCLEOTIDE SEQUENCE [LARGE SCALE GENOMIC DNA]</scope>
    <source>
        <strain evidence="2">CGMCC 4.7093</strain>
    </source>
</reference>
<sequence>MPSTHLDQARLQAVDAPAEGPVVMLNLVRFRDEADYGPDSDQVPCSGRTAYFERYVPAFRKVAPEYGGTRPVYLGRAHELLVGAEGEKWDVVALVQYPDLAALKGILGDERYLRDAAPHRVAGVADWRFLVTSAVA</sequence>
<dbReference type="Proteomes" id="UP001595947">
    <property type="component" value="Unassembled WGS sequence"/>
</dbReference>
<dbReference type="Gene3D" id="3.30.70.100">
    <property type="match status" value="1"/>
</dbReference>
<gene>
    <name evidence="1" type="ORF">ACFPBZ_15545</name>
</gene>
<comment type="caution">
    <text evidence="1">The sequence shown here is derived from an EMBL/GenBank/DDBJ whole genome shotgun (WGS) entry which is preliminary data.</text>
</comment>
<evidence type="ECO:0000313" key="2">
    <source>
        <dbReference type="Proteomes" id="UP001595947"/>
    </source>
</evidence>
<dbReference type="InterPro" id="IPR011008">
    <property type="entry name" value="Dimeric_a/b-barrel"/>
</dbReference>
<name>A0ABV9YNW6_9PSEU</name>